<sequence length="280" mass="30773">MSSQPPLSTASDASPANTIVRVRGLHKAYGDFTAVDHIELDVPRGEVFGVLGPNGAGKTTTLRMITGLIAPDGGQITIDGHDLARDPVKARQVTGFIPDRPYVYDKLTAFEYLRFIGGLYSMKADRVARRIDELLTLFGLREWSDGLIESFSHGMKQRLVFCGALLPEPSVLVVDEPMVGLDPKGHRLIKSLFRELVADQKMSILLSTHTLEVAEEVCDRVVIINHGRIVARGSLGELRLESGQTDGSLEQVFLRITEETQAERDQAVAQRFGHEQGDPS</sequence>
<dbReference type="PANTHER" id="PTHR42939">
    <property type="entry name" value="ABC TRANSPORTER ATP-BINDING PROTEIN ALBC-RELATED"/>
    <property type="match status" value="1"/>
</dbReference>
<organism evidence="5 6">
    <name type="scientific">Lujinxingia litoralis</name>
    <dbReference type="NCBI Taxonomy" id="2211119"/>
    <lineage>
        <taxon>Bacteria</taxon>
        <taxon>Deltaproteobacteria</taxon>
        <taxon>Bradymonadales</taxon>
        <taxon>Lujinxingiaceae</taxon>
        <taxon>Lujinxingia</taxon>
    </lineage>
</organism>
<gene>
    <name evidence="5" type="ORF">DL240_04730</name>
</gene>
<evidence type="ECO:0000259" key="4">
    <source>
        <dbReference type="PROSITE" id="PS50893"/>
    </source>
</evidence>
<reference evidence="5 6" key="1">
    <citation type="submission" date="2018-05" db="EMBL/GenBank/DDBJ databases">
        <title>Lujinxingia marina gen. nov. sp. nov., a new facultative anaerobic member of the class Deltaproteobacteria, and proposal of Lujinxingaceae fam. nov.</title>
        <authorList>
            <person name="Li C.-M."/>
        </authorList>
    </citation>
    <scope>NUCLEOTIDE SEQUENCE [LARGE SCALE GENOMIC DNA]</scope>
    <source>
        <strain evidence="5 6">B210</strain>
    </source>
</reference>
<proteinExistence type="predicted"/>
<dbReference type="AlphaFoldDB" id="A0A328CED5"/>
<dbReference type="GO" id="GO:0005524">
    <property type="term" value="F:ATP binding"/>
    <property type="evidence" value="ECO:0007669"/>
    <property type="project" value="UniProtKB-KW"/>
</dbReference>
<dbReference type="InterPro" id="IPR027417">
    <property type="entry name" value="P-loop_NTPase"/>
</dbReference>
<evidence type="ECO:0000313" key="5">
    <source>
        <dbReference type="EMBL" id="RAL25519.1"/>
    </source>
</evidence>
<dbReference type="PROSITE" id="PS00211">
    <property type="entry name" value="ABC_TRANSPORTER_1"/>
    <property type="match status" value="1"/>
</dbReference>
<protein>
    <submittedName>
        <fullName evidence="5">ABC transporter</fullName>
    </submittedName>
</protein>
<keyword evidence="1" id="KW-0813">Transport</keyword>
<keyword evidence="6" id="KW-1185">Reference proteome</keyword>
<evidence type="ECO:0000313" key="6">
    <source>
        <dbReference type="Proteomes" id="UP000249169"/>
    </source>
</evidence>
<dbReference type="Pfam" id="PF00005">
    <property type="entry name" value="ABC_tran"/>
    <property type="match status" value="1"/>
</dbReference>
<dbReference type="RefSeq" id="WP_111728691.1">
    <property type="nucleotide sequence ID" value="NZ_QHKO01000001.1"/>
</dbReference>
<dbReference type="GO" id="GO:0016887">
    <property type="term" value="F:ATP hydrolysis activity"/>
    <property type="evidence" value="ECO:0007669"/>
    <property type="project" value="InterPro"/>
</dbReference>
<comment type="caution">
    <text evidence="5">The sequence shown here is derived from an EMBL/GenBank/DDBJ whole genome shotgun (WGS) entry which is preliminary data.</text>
</comment>
<evidence type="ECO:0000256" key="3">
    <source>
        <dbReference type="ARBA" id="ARBA00022840"/>
    </source>
</evidence>
<dbReference type="InterPro" id="IPR017871">
    <property type="entry name" value="ABC_transporter-like_CS"/>
</dbReference>
<dbReference type="Gene3D" id="3.40.50.300">
    <property type="entry name" value="P-loop containing nucleotide triphosphate hydrolases"/>
    <property type="match status" value="1"/>
</dbReference>
<dbReference type="Proteomes" id="UP000249169">
    <property type="component" value="Unassembled WGS sequence"/>
</dbReference>
<dbReference type="SUPFAM" id="SSF52540">
    <property type="entry name" value="P-loop containing nucleoside triphosphate hydrolases"/>
    <property type="match status" value="1"/>
</dbReference>
<name>A0A328CED5_9DELT</name>
<dbReference type="PROSITE" id="PS50893">
    <property type="entry name" value="ABC_TRANSPORTER_2"/>
    <property type="match status" value="1"/>
</dbReference>
<accession>A0A328CED5</accession>
<dbReference type="EMBL" id="QHKO01000001">
    <property type="protein sequence ID" value="RAL25519.1"/>
    <property type="molecule type" value="Genomic_DNA"/>
</dbReference>
<dbReference type="InterPro" id="IPR003439">
    <property type="entry name" value="ABC_transporter-like_ATP-bd"/>
</dbReference>
<dbReference type="SMART" id="SM00382">
    <property type="entry name" value="AAA"/>
    <property type="match status" value="1"/>
</dbReference>
<feature type="domain" description="ABC transporter" evidence="4">
    <location>
        <begin position="20"/>
        <end position="251"/>
    </location>
</feature>
<evidence type="ECO:0000256" key="1">
    <source>
        <dbReference type="ARBA" id="ARBA00022448"/>
    </source>
</evidence>
<dbReference type="InterPro" id="IPR003593">
    <property type="entry name" value="AAA+_ATPase"/>
</dbReference>
<dbReference type="InterPro" id="IPR051782">
    <property type="entry name" value="ABC_Transporter_VariousFunc"/>
</dbReference>
<evidence type="ECO:0000256" key="2">
    <source>
        <dbReference type="ARBA" id="ARBA00022741"/>
    </source>
</evidence>
<dbReference type="PANTHER" id="PTHR42939:SF1">
    <property type="entry name" value="ABC TRANSPORTER ATP-BINDING PROTEIN ALBC-RELATED"/>
    <property type="match status" value="1"/>
</dbReference>
<keyword evidence="2" id="KW-0547">Nucleotide-binding</keyword>
<dbReference type="OrthoDB" id="9809450at2"/>
<keyword evidence="3" id="KW-0067">ATP-binding</keyword>